<dbReference type="PANTHER" id="PTHR48475">
    <property type="entry name" value="RIBONUCLEASE H"/>
    <property type="match status" value="1"/>
</dbReference>
<keyword evidence="3" id="KW-1185">Reference proteome</keyword>
<dbReference type="OrthoDB" id="1739513at2759"/>
<feature type="compositionally biased region" description="Basic and acidic residues" evidence="1">
    <location>
        <begin position="222"/>
        <end position="279"/>
    </location>
</feature>
<dbReference type="InterPro" id="IPR036397">
    <property type="entry name" value="RNaseH_sf"/>
</dbReference>
<name>A0A371GG73_MUCPR</name>
<feature type="compositionally biased region" description="Polar residues" evidence="1">
    <location>
        <begin position="143"/>
        <end position="158"/>
    </location>
</feature>
<dbReference type="EMBL" id="QJKJ01005632">
    <property type="protein sequence ID" value="RDX89575.1"/>
    <property type="molecule type" value="Genomic_DNA"/>
</dbReference>
<evidence type="ECO:0008006" key="4">
    <source>
        <dbReference type="Google" id="ProtNLM"/>
    </source>
</evidence>
<evidence type="ECO:0000256" key="1">
    <source>
        <dbReference type="SAM" id="MobiDB-lite"/>
    </source>
</evidence>
<dbReference type="InterPro" id="IPR012337">
    <property type="entry name" value="RNaseH-like_sf"/>
</dbReference>
<dbReference type="GO" id="GO:0003676">
    <property type="term" value="F:nucleic acid binding"/>
    <property type="evidence" value="ECO:0007669"/>
    <property type="project" value="InterPro"/>
</dbReference>
<sequence length="279" mass="33084">MREVYEGACGSHIRGRALLSKVSRADYYWPILKYDCLEYVKNATHAKGLQMYTRSHKSNYIQSCPPNHSINWMLISRAEAVNKVILRELRRWLEKAKGRWVEELPQVLWSYHITPHSTSNETPFYLTFGTEAMIPVEIRKPSSRSPNSNTPKMKTSYESCERQSKDPLNKVQDLVRSSPKTPPRQSPRPSKQCSRPYERRSKNPLRQRLRPCERPPQAMSRPYERRSKDSPRQCPRLCERRFKDSIRQRPRSCERQSKDPLRQRQRPYERQSKDLPDNI</sequence>
<gene>
    <name evidence="2" type="ORF">CR513_28680</name>
</gene>
<dbReference type="Gene3D" id="3.30.420.10">
    <property type="entry name" value="Ribonuclease H-like superfamily/Ribonuclease H"/>
    <property type="match status" value="1"/>
</dbReference>
<feature type="non-terminal residue" evidence="2">
    <location>
        <position position="1"/>
    </location>
</feature>
<dbReference type="AlphaFoldDB" id="A0A371GG73"/>
<feature type="region of interest" description="Disordered" evidence="1">
    <location>
        <begin position="138"/>
        <end position="279"/>
    </location>
</feature>
<accession>A0A371GG73</accession>
<feature type="compositionally biased region" description="Basic and acidic residues" evidence="1">
    <location>
        <begin position="159"/>
        <end position="168"/>
    </location>
</feature>
<evidence type="ECO:0000313" key="2">
    <source>
        <dbReference type="EMBL" id="RDX89575.1"/>
    </source>
</evidence>
<dbReference type="PANTHER" id="PTHR48475:SF1">
    <property type="entry name" value="RNASE H TYPE-1 DOMAIN-CONTAINING PROTEIN"/>
    <property type="match status" value="1"/>
</dbReference>
<reference evidence="2" key="1">
    <citation type="submission" date="2018-05" db="EMBL/GenBank/DDBJ databases">
        <title>Draft genome of Mucuna pruriens seed.</title>
        <authorList>
            <person name="Nnadi N.E."/>
            <person name="Vos R."/>
            <person name="Hasami M.H."/>
            <person name="Devisetty U.K."/>
            <person name="Aguiy J.C."/>
        </authorList>
    </citation>
    <scope>NUCLEOTIDE SEQUENCE [LARGE SCALE GENOMIC DNA]</scope>
    <source>
        <strain evidence="2">JCA_2017</strain>
    </source>
</reference>
<proteinExistence type="predicted"/>
<comment type="caution">
    <text evidence="2">The sequence shown here is derived from an EMBL/GenBank/DDBJ whole genome shotgun (WGS) entry which is preliminary data.</text>
</comment>
<organism evidence="2 3">
    <name type="scientific">Mucuna pruriens</name>
    <name type="common">Velvet bean</name>
    <name type="synonym">Dolichos pruriens</name>
    <dbReference type="NCBI Taxonomy" id="157652"/>
    <lineage>
        <taxon>Eukaryota</taxon>
        <taxon>Viridiplantae</taxon>
        <taxon>Streptophyta</taxon>
        <taxon>Embryophyta</taxon>
        <taxon>Tracheophyta</taxon>
        <taxon>Spermatophyta</taxon>
        <taxon>Magnoliopsida</taxon>
        <taxon>eudicotyledons</taxon>
        <taxon>Gunneridae</taxon>
        <taxon>Pentapetalae</taxon>
        <taxon>rosids</taxon>
        <taxon>fabids</taxon>
        <taxon>Fabales</taxon>
        <taxon>Fabaceae</taxon>
        <taxon>Papilionoideae</taxon>
        <taxon>50 kb inversion clade</taxon>
        <taxon>NPAAA clade</taxon>
        <taxon>indigoferoid/millettioid clade</taxon>
        <taxon>Phaseoleae</taxon>
        <taxon>Mucuna</taxon>
    </lineage>
</organism>
<evidence type="ECO:0000313" key="3">
    <source>
        <dbReference type="Proteomes" id="UP000257109"/>
    </source>
</evidence>
<protein>
    <recommendedName>
        <fullName evidence="4">Integrase zinc-binding domain-containing protein</fullName>
    </recommendedName>
</protein>
<dbReference type="Proteomes" id="UP000257109">
    <property type="component" value="Unassembled WGS sequence"/>
</dbReference>
<dbReference type="SUPFAM" id="SSF53098">
    <property type="entry name" value="Ribonuclease H-like"/>
    <property type="match status" value="1"/>
</dbReference>